<sequence length="139" mass="15209">MNKFHKLENRGFTMIEILVSATIIAVLSTIGVTGYQAVARGGRDALRKSDLEQIRSALEIYKSENSSYPTATSCGVDNLSPDYINPYPEDPRGYSYCYIQSSPLTYELCAHLENGDPSDSYCGVTEACSGVCNYSVVNP</sequence>
<evidence type="ECO:0000313" key="4">
    <source>
        <dbReference type="Proteomes" id="UP000177354"/>
    </source>
</evidence>
<proteinExistence type="predicted"/>
<dbReference type="NCBIfam" id="TIGR02532">
    <property type="entry name" value="IV_pilin_GFxxxE"/>
    <property type="match status" value="1"/>
</dbReference>
<dbReference type="EMBL" id="MFJF01000014">
    <property type="protein sequence ID" value="OGG06746.1"/>
    <property type="molecule type" value="Genomic_DNA"/>
</dbReference>
<comment type="caution">
    <text evidence="3">The sequence shown here is derived from an EMBL/GenBank/DDBJ whole genome shotgun (WGS) entry which is preliminary data.</text>
</comment>
<dbReference type="InterPro" id="IPR000983">
    <property type="entry name" value="Bac_GSPG_pilin"/>
</dbReference>
<evidence type="ECO:0000256" key="1">
    <source>
        <dbReference type="ARBA" id="ARBA00022481"/>
    </source>
</evidence>
<keyword evidence="1" id="KW-0488">Methylation</keyword>
<dbReference type="GO" id="GO:0015627">
    <property type="term" value="C:type II protein secretion system complex"/>
    <property type="evidence" value="ECO:0007669"/>
    <property type="project" value="InterPro"/>
</dbReference>
<keyword evidence="2" id="KW-0812">Transmembrane</keyword>
<dbReference type="AlphaFoldDB" id="A0A1F5Z2V5"/>
<evidence type="ECO:0000256" key="2">
    <source>
        <dbReference type="SAM" id="Phobius"/>
    </source>
</evidence>
<protein>
    <recommendedName>
        <fullName evidence="5">Type II secretion system protein GspG C-terminal domain-containing protein</fullName>
    </recommendedName>
</protein>
<dbReference type="Pfam" id="PF07963">
    <property type="entry name" value="N_methyl"/>
    <property type="match status" value="1"/>
</dbReference>
<dbReference type="InterPro" id="IPR012902">
    <property type="entry name" value="N_methyl_site"/>
</dbReference>
<dbReference type="GO" id="GO:0015628">
    <property type="term" value="P:protein secretion by the type II secretion system"/>
    <property type="evidence" value="ECO:0007669"/>
    <property type="project" value="InterPro"/>
</dbReference>
<dbReference type="SUPFAM" id="SSF54523">
    <property type="entry name" value="Pili subunits"/>
    <property type="match status" value="1"/>
</dbReference>
<dbReference type="Gene3D" id="3.30.700.10">
    <property type="entry name" value="Glycoprotein, Type 4 Pilin"/>
    <property type="match status" value="1"/>
</dbReference>
<keyword evidence="2" id="KW-1133">Transmembrane helix</keyword>
<gene>
    <name evidence="3" type="ORF">A2777_04595</name>
</gene>
<organism evidence="3 4">
    <name type="scientific">Candidatus Gottesmanbacteria bacterium RIFCSPHIGHO2_01_FULL_40_15</name>
    <dbReference type="NCBI Taxonomy" id="1798376"/>
    <lineage>
        <taxon>Bacteria</taxon>
        <taxon>Candidatus Gottesmaniibacteriota</taxon>
    </lineage>
</organism>
<evidence type="ECO:0000313" key="3">
    <source>
        <dbReference type="EMBL" id="OGG06746.1"/>
    </source>
</evidence>
<feature type="transmembrane region" description="Helical" evidence="2">
    <location>
        <begin position="12"/>
        <end position="38"/>
    </location>
</feature>
<dbReference type="InterPro" id="IPR045584">
    <property type="entry name" value="Pilin-like"/>
</dbReference>
<dbReference type="Proteomes" id="UP000177354">
    <property type="component" value="Unassembled WGS sequence"/>
</dbReference>
<name>A0A1F5Z2V5_9BACT</name>
<reference evidence="3 4" key="1">
    <citation type="journal article" date="2016" name="Nat. Commun.">
        <title>Thousands of microbial genomes shed light on interconnected biogeochemical processes in an aquifer system.</title>
        <authorList>
            <person name="Anantharaman K."/>
            <person name="Brown C.T."/>
            <person name="Hug L.A."/>
            <person name="Sharon I."/>
            <person name="Castelle C.J."/>
            <person name="Probst A.J."/>
            <person name="Thomas B.C."/>
            <person name="Singh A."/>
            <person name="Wilkins M.J."/>
            <person name="Karaoz U."/>
            <person name="Brodie E.L."/>
            <person name="Williams K.H."/>
            <person name="Hubbard S.S."/>
            <person name="Banfield J.F."/>
        </authorList>
    </citation>
    <scope>NUCLEOTIDE SEQUENCE [LARGE SCALE GENOMIC DNA]</scope>
</reference>
<accession>A0A1F5Z2V5</accession>
<evidence type="ECO:0008006" key="5">
    <source>
        <dbReference type="Google" id="ProtNLM"/>
    </source>
</evidence>
<keyword evidence="2" id="KW-0472">Membrane</keyword>
<dbReference type="PRINTS" id="PR00813">
    <property type="entry name" value="BCTERIALGSPG"/>
</dbReference>